<comment type="caution">
    <text evidence="10">The sequence shown here is derived from an EMBL/GenBank/DDBJ whole genome shotgun (WGS) entry which is preliminary data.</text>
</comment>
<evidence type="ECO:0000256" key="5">
    <source>
        <dbReference type="PIRSR" id="PIRSR601382-1"/>
    </source>
</evidence>
<accession>A0AAV9JES7</accession>
<feature type="active site" evidence="5">
    <location>
        <position position="505"/>
    </location>
</feature>
<dbReference type="GO" id="GO:1904380">
    <property type="term" value="P:endoplasmic reticulum mannose trimming"/>
    <property type="evidence" value="ECO:0007669"/>
    <property type="project" value="InterPro"/>
</dbReference>
<feature type="active site" description="Proton donor" evidence="5">
    <location>
        <position position="165"/>
    </location>
</feature>
<keyword evidence="11" id="KW-1185">Reference proteome</keyword>
<dbReference type="SUPFAM" id="SSF48225">
    <property type="entry name" value="Seven-hairpin glycosidases"/>
    <property type="match status" value="1"/>
</dbReference>
<evidence type="ECO:0000256" key="8">
    <source>
        <dbReference type="SAM" id="MobiDB-lite"/>
    </source>
</evidence>
<feature type="compositionally biased region" description="Pro residues" evidence="8">
    <location>
        <begin position="671"/>
        <end position="681"/>
    </location>
</feature>
<sequence>MPVIAWPRTPASSRSAWQCLTYALLVVAAVLVTGAHGMTDDDISTLRDDTRNLFYHGYNNYMAHAFPEDELKPISCKPQTRNRDNPADIGLNDVLGNYSVTLVDSLSTLAILASDEDTGHAGHALKEFQAGVKALVDLYGDGTEKGRCGSRACGFDLDSKVQVFETNIRGVGGLLSAHLFAAGDLPIRGYTPVWEEDGFGNRATDWRDGFVYDGQLLRLAHDLASRLLPAFNTPTGLPYPRVNLRHGIPFYRDALEGFCRVDGTSSDPREITETCSAGAGSLVLEFTTLSRLTGDPRFEALAKRAFWAVWERRSAIGLIGGGIDAESGQWTIPPLAGIGAGIDSFYEYALKSHILLSGLPYNATPTSTTTTTTNNNNNNAPADPNSPDAFLHAWQTSHAAIRRHISRRSTSTSGFVQHHPYYGQADLVTGAPRYSWIDNLSAYYPGLLALAGEVAEAAEAHLVYAALWTRYSALPERWNVGANGISNPAFAEIEPHFRHWAGRPEFIESTYYLYQATQDPWYLHTGEMTLRDIRRRCWTPCGWADLGDVVSGAQRDRMESFFLGETAKYLYLLFSKGHPLNGGDGAVVFTTEGHPLVVPRGARGDGEGKKVRRWQRKWGPRDEARRDVESAGQIEEAREASEGRIPTVAEAVGRRPGKVAPDDQRRHDSPQPAPTCPAPPPPLPLTISHVANRADLFHAAALAQLHLVPVNPARSSPLLAASSSHGDAGGPGISFQDVRSPSNYTFYPWTLPQSLIPPRGTSAPMRQPVISTLTFPNLEDAAGGGGGGGGTAGMIALGALQKVWEGVLINSLSNIRLNMVQEPKSPLLLPGGDEGGLLDQQQQGDGGGAAGEAFRIHGIANWALGKDEKVLLSRQALEGVSPADPHFTRVRDLEMVDLVVDVPVRGPAAADEEEEEEGIVMDIGDDQGSDGEVLAEWEVEVPENSTMESLWSELESLFSGLLASASSSSSSSSSHDETSAAKGIAHPALTPIGIGDNAGQAAAAAAAAAPTLTRQLIPAILPTGAGAAPLPASMDLPETHAIASGALPFQSIFYLDSTLCAASARLPHYIAKSYNILVIKRGECSFGDKLAKIPSLFAPSPSSGEGLQLVVVLSVPESQGPAEQAKPEGELIRPLLDEAQRTPGGLERRQGIPMVMVDGRAEVAGLFRRVATAVGYFDASGKLVVVEEEEEGGAGQKKGATGPGVGVKRRYWFESLGVPIGNLILL</sequence>
<evidence type="ECO:0000256" key="7">
    <source>
        <dbReference type="RuleBase" id="RU361193"/>
    </source>
</evidence>
<keyword evidence="4" id="KW-0325">Glycoprotein</keyword>
<feature type="region of interest" description="Disordered" evidence="8">
    <location>
        <begin position="599"/>
        <end position="681"/>
    </location>
</feature>
<proteinExistence type="inferred from homology"/>
<dbReference type="GO" id="GO:0016020">
    <property type="term" value="C:membrane"/>
    <property type="evidence" value="ECO:0007669"/>
    <property type="project" value="InterPro"/>
</dbReference>
<dbReference type="EMBL" id="JAVFHQ010000033">
    <property type="protein sequence ID" value="KAK4543272.1"/>
    <property type="molecule type" value="Genomic_DNA"/>
</dbReference>
<feature type="active site" evidence="5">
    <location>
        <position position="343"/>
    </location>
</feature>
<keyword evidence="9" id="KW-0732">Signal</keyword>
<dbReference type="Gene3D" id="1.50.10.10">
    <property type="match status" value="1"/>
</dbReference>
<comment type="subcellular location">
    <subcellularLocation>
        <location evidence="1">Endoplasmic reticulum</location>
    </subcellularLocation>
</comment>
<name>A0AAV9JES7_9PEZI</name>
<dbReference type="InterPro" id="IPR012341">
    <property type="entry name" value="6hp_glycosidase-like_sf"/>
</dbReference>
<dbReference type="PRINTS" id="PR00747">
    <property type="entry name" value="GLYHDRLASE47"/>
</dbReference>
<evidence type="ECO:0000256" key="6">
    <source>
        <dbReference type="PIRSR" id="PIRSR601382-2"/>
    </source>
</evidence>
<dbReference type="GO" id="GO:0005975">
    <property type="term" value="P:carbohydrate metabolic process"/>
    <property type="evidence" value="ECO:0007669"/>
    <property type="project" value="InterPro"/>
</dbReference>
<feature type="signal peptide" evidence="9">
    <location>
        <begin position="1"/>
        <end position="37"/>
    </location>
</feature>
<evidence type="ECO:0000256" key="4">
    <source>
        <dbReference type="ARBA" id="ARBA00023180"/>
    </source>
</evidence>
<keyword evidence="6" id="KW-0106">Calcium</keyword>
<dbReference type="InterPro" id="IPR036026">
    <property type="entry name" value="Seven-hairpin_glycosidases"/>
</dbReference>
<protein>
    <recommendedName>
        <fullName evidence="7">alpha-1,2-Mannosidase</fullName>
        <ecNumber evidence="7">3.2.1.-</ecNumber>
    </recommendedName>
</protein>
<feature type="active site" description="Proton donor" evidence="5">
    <location>
        <position position="476"/>
    </location>
</feature>
<dbReference type="InterPro" id="IPR044674">
    <property type="entry name" value="EDEM1/2/3"/>
</dbReference>
<feature type="binding site" evidence="6">
    <location>
        <position position="591"/>
    </location>
    <ligand>
        <name>Ca(2+)</name>
        <dbReference type="ChEBI" id="CHEBI:29108"/>
    </ligand>
</feature>
<keyword evidence="7" id="KW-0378">Hydrolase</keyword>
<gene>
    <name evidence="10" type="ORF">LTR36_005631</name>
</gene>
<evidence type="ECO:0000256" key="3">
    <source>
        <dbReference type="ARBA" id="ARBA00022824"/>
    </source>
</evidence>
<dbReference type="PANTHER" id="PTHR45679:SF5">
    <property type="entry name" value="ER DEGRADATION-ENHANCING ALPHA-MANNOSIDASE-LIKE PROTEIN 1"/>
    <property type="match status" value="1"/>
</dbReference>
<feature type="compositionally biased region" description="Basic and acidic residues" evidence="8">
    <location>
        <begin position="619"/>
        <end position="642"/>
    </location>
</feature>
<evidence type="ECO:0000256" key="1">
    <source>
        <dbReference type="ARBA" id="ARBA00004240"/>
    </source>
</evidence>
<evidence type="ECO:0000256" key="9">
    <source>
        <dbReference type="SAM" id="SignalP"/>
    </source>
</evidence>
<dbReference type="GO" id="GO:0036503">
    <property type="term" value="P:ERAD pathway"/>
    <property type="evidence" value="ECO:0007669"/>
    <property type="project" value="UniProtKB-ARBA"/>
</dbReference>
<keyword evidence="6" id="KW-0479">Metal-binding</keyword>
<dbReference type="GO" id="GO:0044322">
    <property type="term" value="C:endoplasmic reticulum quality control compartment"/>
    <property type="evidence" value="ECO:0007669"/>
    <property type="project" value="GOC"/>
</dbReference>
<keyword evidence="7" id="KW-0326">Glycosidase</keyword>
<dbReference type="EC" id="3.2.1.-" evidence="7"/>
<organism evidence="10 11">
    <name type="scientific">Oleoguttula mirabilis</name>
    <dbReference type="NCBI Taxonomy" id="1507867"/>
    <lineage>
        <taxon>Eukaryota</taxon>
        <taxon>Fungi</taxon>
        <taxon>Dikarya</taxon>
        <taxon>Ascomycota</taxon>
        <taxon>Pezizomycotina</taxon>
        <taxon>Dothideomycetes</taxon>
        <taxon>Dothideomycetidae</taxon>
        <taxon>Mycosphaerellales</taxon>
        <taxon>Teratosphaeriaceae</taxon>
        <taxon>Oleoguttula</taxon>
    </lineage>
</organism>
<evidence type="ECO:0000256" key="2">
    <source>
        <dbReference type="ARBA" id="ARBA00007658"/>
    </source>
</evidence>
<keyword evidence="3" id="KW-0256">Endoplasmic reticulum</keyword>
<comment type="cofactor">
    <cofactor evidence="6">
        <name>Ca(2+)</name>
        <dbReference type="ChEBI" id="CHEBI:29108"/>
    </cofactor>
</comment>
<dbReference type="AlphaFoldDB" id="A0AAV9JES7"/>
<dbReference type="Pfam" id="PF01532">
    <property type="entry name" value="Glyco_hydro_47"/>
    <property type="match status" value="1"/>
</dbReference>
<dbReference type="GO" id="GO:0005509">
    <property type="term" value="F:calcium ion binding"/>
    <property type="evidence" value="ECO:0007669"/>
    <property type="project" value="InterPro"/>
</dbReference>
<evidence type="ECO:0000313" key="11">
    <source>
        <dbReference type="Proteomes" id="UP001324427"/>
    </source>
</evidence>
<evidence type="ECO:0000313" key="10">
    <source>
        <dbReference type="EMBL" id="KAK4543272.1"/>
    </source>
</evidence>
<dbReference type="PANTHER" id="PTHR45679">
    <property type="entry name" value="ER DEGRADATION-ENHANCING ALPHA-MANNOSIDASE-LIKE PROTEIN 2"/>
    <property type="match status" value="1"/>
</dbReference>
<feature type="compositionally biased region" description="Basic and acidic residues" evidence="8">
    <location>
        <begin position="660"/>
        <end position="669"/>
    </location>
</feature>
<dbReference type="GO" id="GO:0004571">
    <property type="term" value="F:mannosyl-oligosaccharide 1,2-alpha-mannosidase activity"/>
    <property type="evidence" value="ECO:0007669"/>
    <property type="project" value="InterPro"/>
</dbReference>
<reference evidence="10 11" key="1">
    <citation type="submission" date="2021-11" db="EMBL/GenBank/DDBJ databases">
        <title>Black yeast isolated from Biological Soil Crust.</title>
        <authorList>
            <person name="Kurbessoian T."/>
        </authorList>
    </citation>
    <scope>NUCLEOTIDE SEQUENCE [LARGE SCALE GENOMIC DNA]</scope>
    <source>
        <strain evidence="10 11">CCFEE 5522</strain>
    </source>
</reference>
<feature type="chain" id="PRO_5043933909" description="alpha-1,2-Mannosidase" evidence="9">
    <location>
        <begin position="38"/>
        <end position="1226"/>
    </location>
</feature>
<dbReference type="Proteomes" id="UP001324427">
    <property type="component" value="Unassembled WGS sequence"/>
</dbReference>
<dbReference type="InterPro" id="IPR001382">
    <property type="entry name" value="Glyco_hydro_47"/>
</dbReference>
<comment type="similarity">
    <text evidence="2 7">Belongs to the glycosyl hydrolase 47 family.</text>
</comment>